<feature type="compositionally biased region" description="Low complexity" evidence="1">
    <location>
        <begin position="19"/>
        <end position="42"/>
    </location>
</feature>
<protein>
    <submittedName>
        <fullName evidence="2">Uncharacterized protein</fullName>
    </submittedName>
</protein>
<reference evidence="2" key="2">
    <citation type="submission" date="2020-05" db="UniProtKB">
        <authorList>
            <consortium name="EnsemblMetazoa"/>
        </authorList>
    </citation>
    <scope>IDENTIFICATION</scope>
    <source>
        <strain evidence="2">WRAIR2</strain>
    </source>
</reference>
<dbReference type="AlphaFoldDB" id="A0A182N2L1"/>
<dbReference type="Proteomes" id="UP000075884">
    <property type="component" value="Unassembled WGS sequence"/>
</dbReference>
<dbReference type="EnsemblMetazoa" id="ADIR001869-RA">
    <property type="protein sequence ID" value="ADIR001869-PA"/>
    <property type="gene ID" value="ADIR001869"/>
</dbReference>
<evidence type="ECO:0000313" key="3">
    <source>
        <dbReference type="Proteomes" id="UP000075884"/>
    </source>
</evidence>
<reference evidence="3" key="1">
    <citation type="submission" date="2013-03" db="EMBL/GenBank/DDBJ databases">
        <title>The Genome Sequence of Anopheles dirus WRAIR2.</title>
        <authorList>
            <consortium name="The Broad Institute Genomics Platform"/>
            <person name="Neafsey D.E."/>
            <person name="Walton C."/>
            <person name="Walker B."/>
            <person name="Young S.K."/>
            <person name="Zeng Q."/>
            <person name="Gargeya S."/>
            <person name="Fitzgerald M."/>
            <person name="Haas B."/>
            <person name="Abouelleil A."/>
            <person name="Allen A.W."/>
            <person name="Alvarado L."/>
            <person name="Arachchi H.M."/>
            <person name="Berlin A.M."/>
            <person name="Chapman S.B."/>
            <person name="Gainer-Dewar J."/>
            <person name="Goldberg J."/>
            <person name="Griggs A."/>
            <person name="Gujja S."/>
            <person name="Hansen M."/>
            <person name="Howarth C."/>
            <person name="Imamovic A."/>
            <person name="Ireland A."/>
            <person name="Larimer J."/>
            <person name="McCowan C."/>
            <person name="Murphy C."/>
            <person name="Pearson M."/>
            <person name="Poon T.W."/>
            <person name="Priest M."/>
            <person name="Roberts A."/>
            <person name="Saif S."/>
            <person name="Shea T."/>
            <person name="Sisk P."/>
            <person name="Sykes S."/>
            <person name="Wortman J."/>
            <person name="Nusbaum C."/>
            <person name="Birren B."/>
        </authorList>
    </citation>
    <scope>NUCLEOTIDE SEQUENCE [LARGE SCALE GENOMIC DNA]</scope>
    <source>
        <strain evidence="3">WRAIR2</strain>
    </source>
</reference>
<evidence type="ECO:0000313" key="2">
    <source>
        <dbReference type="EnsemblMetazoa" id="ADIR001869-PA"/>
    </source>
</evidence>
<dbReference type="VEuPathDB" id="VectorBase:ADIR001869"/>
<proteinExistence type="predicted"/>
<evidence type="ECO:0000256" key="1">
    <source>
        <dbReference type="SAM" id="MobiDB-lite"/>
    </source>
</evidence>
<keyword evidence="3" id="KW-1185">Reference proteome</keyword>
<accession>A0A182N2L1</accession>
<name>A0A182N2L1_9DIPT</name>
<sequence length="148" mass="17381">MEFEHPPRHQNSQPAVVKQPQTHYQQPQYQHQQPQTQYQRPQYQYQQPVVVQQPQFPQHPQYHQPSNQQPAYQQFKNSSTTNYYGGETPSGYLPYSSQQLPALGPSYYFNSSWNAIISIHRAGEESVHILWWDPKELDKSKEPGSVQN</sequence>
<organism evidence="2 3">
    <name type="scientific">Anopheles dirus</name>
    <dbReference type="NCBI Taxonomy" id="7168"/>
    <lineage>
        <taxon>Eukaryota</taxon>
        <taxon>Metazoa</taxon>
        <taxon>Ecdysozoa</taxon>
        <taxon>Arthropoda</taxon>
        <taxon>Hexapoda</taxon>
        <taxon>Insecta</taxon>
        <taxon>Pterygota</taxon>
        <taxon>Neoptera</taxon>
        <taxon>Endopterygota</taxon>
        <taxon>Diptera</taxon>
        <taxon>Nematocera</taxon>
        <taxon>Culicoidea</taxon>
        <taxon>Culicidae</taxon>
        <taxon>Anophelinae</taxon>
        <taxon>Anopheles</taxon>
    </lineage>
</organism>
<feature type="region of interest" description="Disordered" evidence="1">
    <location>
        <begin position="1"/>
        <end position="42"/>
    </location>
</feature>